<reference evidence="2 3" key="1">
    <citation type="journal article" date="2017" name="BMC Genomics">
        <title>Chromosome level assembly and secondary metabolite potential of the parasitic fungus Cordyceps militaris.</title>
        <authorList>
            <person name="Kramer G.J."/>
            <person name="Nodwell J.R."/>
        </authorList>
    </citation>
    <scope>NUCLEOTIDE SEQUENCE [LARGE SCALE GENOMIC DNA]</scope>
    <source>
        <strain evidence="2 3">ATCC 34164</strain>
    </source>
</reference>
<evidence type="ECO:0000313" key="2">
    <source>
        <dbReference type="EMBL" id="ATY65592.1"/>
    </source>
</evidence>
<feature type="compositionally biased region" description="Polar residues" evidence="1">
    <location>
        <begin position="337"/>
        <end position="356"/>
    </location>
</feature>
<dbReference type="OrthoDB" id="4936591at2759"/>
<dbReference type="EMBL" id="CP023326">
    <property type="protein sequence ID" value="ATY65592.1"/>
    <property type="molecule type" value="Genomic_DNA"/>
</dbReference>
<accession>A0A2H4SR45</accession>
<dbReference type="AlphaFoldDB" id="A0A2H4SR45"/>
<protein>
    <submittedName>
        <fullName evidence="2">Uncharacterized protein</fullName>
    </submittedName>
</protein>
<name>A0A2H4SR45_CORMI</name>
<feature type="region of interest" description="Disordered" evidence="1">
    <location>
        <begin position="145"/>
        <end position="164"/>
    </location>
</feature>
<feature type="compositionally biased region" description="Low complexity" evidence="1">
    <location>
        <begin position="194"/>
        <end position="219"/>
    </location>
</feature>
<evidence type="ECO:0000313" key="3">
    <source>
        <dbReference type="Proteomes" id="UP000323067"/>
    </source>
</evidence>
<feature type="region of interest" description="Disordered" evidence="1">
    <location>
        <begin position="188"/>
        <end position="246"/>
    </location>
</feature>
<proteinExistence type="predicted"/>
<feature type="compositionally biased region" description="Gly residues" evidence="1">
    <location>
        <begin position="82"/>
        <end position="91"/>
    </location>
</feature>
<evidence type="ECO:0000256" key="1">
    <source>
        <dbReference type="SAM" id="MobiDB-lite"/>
    </source>
</evidence>
<dbReference type="Proteomes" id="UP000323067">
    <property type="component" value="Chromosome iii"/>
</dbReference>
<feature type="compositionally biased region" description="Basic and acidic residues" evidence="1">
    <location>
        <begin position="24"/>
        <end position="36"/>
    </location>
</feature>
<dbReference type="VEuPathDB" id="FungiDB:A9K55_001327"/>
<gene>
    <name evidence="2" type="ORF">A9K55_001327</name>
</gene>
<feature type="compositionally biased region" description="Basic residues" evidence="1">
    <location>
        <begin position="321"/>
        <end position="335"/>
    </location>
</feature>
<organism evidence="2 3">
    <name type="scientific">Cordyceps militaris</name>
    <name type="common">Caterpillar fungus</name>
    <name type="synonym">Clavaria militaris</name>
    <dbReference type="NCBI Taxonomy" id="73501"/>
    <lineage>
        <taxon>Eukaryota</taxon>
        <taxon>Fungi</taxon>
        <taxon>Dikarya</taxon>
        <taxon>Ascomycota</taxon>
        <taxon>Pezizomycotina</taxon>
        <taxon>Sordariomycetes</taxon>
        <taxon>Hypocreomycetidae</taxon>
        <taxon>Hypocreales</taxon>
        <taxon>Cordycipitaceae</taxon>
        <taxon>Cordyceps</taxon>
    </lineage>
</organism>
<feature type="region of interest" description="Disordered" evidence="1">
    <location>
        <begin position="1"/>
        <end position="125"/>
    </location>
</feature>
<feature type="compositionally biased region" description="Basic and acidic residues" evidence="1">
    <location>
        <begin position="1"/>
        <end position="14"/>
    </location>
</feature>
<feature type="region of interest" description="Disordered" evidence="1">
    <location>
        <begin position="321"/>
        <end position="356"/>
    </location>
</feature>
<sequence>MASDPGDHGADIKPETANSPRDAAPTHHDENRRKIDTQAYTRVPPTVAPQPIPIASARIPVGVPRSRTELHRRRSQILDSGSGSGPPGRGTGVQKSTARPPEQAASLRKPGSSADGYRPGAAAAATRERMYQMLAAAASSEDLAALPTIPTRPNIDDKQNTPLTRTRPIAIPRTRRNVDVEMLEASMRPPPVPMATTTTTTTAPGSGASSGVLSSSLPLDARDGVGAPSSSSGGGLKRSASNSSQTTVTVIECPILEVDEKCGNNDEDLSWLGNDQELEQMMAMASSHRRTGGARSSLTFRRSQEAAMQCSQVVRNVPRMRKRRGRKLDHRRHSMTRSESTICLSASPSPTATPVG</sequence>